<dbReference type="GO" id="GO:0003677">
    <property type="term" value="F:DNA binding"/>
    <property type="evidence" value="ECO:0007669"/>
    <property type="project" value="InterPro"/>
</dbReference>
<dbReference type="PANTHER" id="PTHR33055">
    <property type="entry name" value="TRANSPOSASE FOR INSERTION SEQUENCE ELEMENT IS1111A"/>
    <property type="match status" value="1"/>
</dbReference>
<feature type="domain" description="Transposase IS110-like N-terminal" evidence="1">
    <location>
        <begin position="5"/>
        <end position="162"/>
    </location>
</feature>
<dbReference type="GO" id="GO:0006313">
    <property type="term" value="P:DNA transposition"/>
    <property type="evidence" value="ECO:0007669"/>
    <property type="project" value="InterPro"/>
</dbReference>
<gene>
    <name evidence="3" type="ordered locus">SBI_01277</name>
</gene>
<reference evidence="3 4" key="1">
    <citation type="journal article" date="2010" name="J. Bacteriol.">
        <title>Genome sequence of the milbemycin-producing bacterium Streptomyces bingchenggensis.</title>
        <authorList>
            <person name="Wang X.J."/>
            <person name="Yan Y.J."/>
            <person name="Zhang B."/>
            <person name="An J."/>
            <person name="Wang J.J."/>
            <person name="Tian J."/>
            <person name="Jiang L."/>
            <person name="Chen Y.H."/>
            <person name="Huang S.X."/>
            <person name="Yin M."/>
            <person name="Zhang J."/>
            <person name="Gao A.L."/>
            <person name="Liu C.X."/>
            <person name="Zhu Z.X."/>
            <person name="Xiang W.S."/>
        </authorList>
    </citation>
    <scope>NUCLEOTIDE SEQUENCE [LARGE SCALE GENOMIC DNA]</scope>
    <source>
        <strain evidence="3 4">BCW-1</strain>
    </source>
</reference>
<dbReference type="Pfam" id="PF01548">
    <property type="entry name" value="DEDD_Tnp_IS110"/>
    <property type="match status" value="1"/>
</dbReference>
<dbReference type="EMBL" id="CP002047">
    <property type="protein sequence ID" value="ADI04398.1"/>
    <property type="molecule type" value="Genomic_DNA"/>
</dbReference>
<dbReference type="GO" id="GO:0004803">
    <property type="term" value="F:transposase activity"/>
    <property type="evidence" value="ECO:0007669"/>
    <property type="project" value="InterPro"/>
</dbReference>
<evidence type="ECO:0000259" key="2">
    <source>
        <dbReference type="Pfam" id="PF02371"/>
    </source>
</evidence>
<protein>
    <submittedName>
        <fullName evidence="3">IS117 transposase</fullName>
    </submittedName>
</protein>
<accession>D7CBQ3</accession>
<dbReference type="Proteomes" id="UP000000377">
    <property type="component" value="Chromosome"/>
</dbReference>
<feature type="domain" description="Transposase IS116/IS110/IS902 C-terminal" evidence="2">
    <location>
        <begin position="276"/>
        <end position="361"/>
    </location>
</feature>
<sequence length="410" mass="45334">MSVFCGIDWAEDHHDVAVVDEEGKLLAKRRISDDAEGHRLLLEVLAEYDDRATALVPVAIETSHGLLVAALRAAGRLIYAINPMAASRYRDRHAVSRKKSDHGDAVVLANILRTDKASHRPLPAHSELSQAITVLARAQQDAVWNYQQLSNQLRSHLREYFPAALIAFQHLQGGLTRGDARAVLAIASTPGKAIRLSRSQLRAALKRGGRQRGIDADAERIQDVFRAEYLRHTPMVEEAMGLQMLALLRQLDAACKAADELAESLQVRFREHPDAHIVTSFPGLSDLAGARVLAEIGDDRSYFTSARALKAYAGSAPVTRASGKVRIVTHRVVKNRRLASCGYVWTLTALRASPGARAHYKRRREVGDRHSSAQRNLFNKLLGQLHHCLQTRQTYNESRAFSQPAQALAA</sequence>
<dbReference type="HOGENOM" id="CLU_036902_0_0_11"/>
<proteinExistence type="predicted"/>
<dbReference type="Pfam" id="PF02371">
    <property type="entry name" value="Transposase_20"/>
    <property type="match status" value="1"/>
</dbReference>
<dbReference type="RefSeq" id="WP_014173877.1">
    <property type="nucleotide sequence ID" value="NC_016582.1"/>
</dbReference>
<dbReference type="AlphaFoldDB" id="D7CBQ3"/>
<dbReference type="InterPro" id="IPR003346">
    <property type="entry name" value="Transposase_20"/>
</dbReference>
<keyword evidence="4" id="KW-1185">Reference proteome</keyword>
<dbReference type="KEGG" id="sbh:SBI_01277"/>
<evidence type="ECO:0000259" key="1">
    <source>
        <dbReference type="Pfam" id="PF01548"/>
    </source>
</evidence>
<evidence type="ECO:0000313" key="3">
    <source>
        <dbReference type="EMBL" id="ADI04398.1"/>
    </source>
</evidence>
<dbReference type="InterPro" id="IPR047650">
    <property type="entry name" value="Transpos_IS110"/>
</dbReference>
<organism evidence="3 4">
    <name type="scientific">Streptomyces bingchenggensis (strain BCW-1)</name>
    <dbReference type="NCBI Taxonomy" id="749414"/>
    <lineage>
        <taxon>Bacteria</taxon>
        <taxon>Bacillati</taxon>
        <taxon>Actinomycetota</taxon>
        <taxon>Actinomycetes</taxon>
        <taxon>Kitasatosporales</taxon>
        <taxon>Streptomycetaceae</taxon>
        <taxon>Streptomyces</taxon>
    </lineage>
</organism>
<name>D7CBQ3_STRBB</name>
<dbReference type="PANTHER" id="PTHR33055:SF3">
    <property type="entry name" value="PUTATIVE TRANSPOSASE FOR IS117-RELATED"/>
    <property type="match status" value="1"/>
</dbReference>
<dbReference type="InterPro" id="IPR002525">
    <property type="entry name" value="Transp_IS110-like_N"/>
</dbReference>
<dbReference type="PATRIC" id="fig|749414.3.peg.1305"/>
<dbReference type="eggNOG" id="COG3547">
    <property type="taxonomic scope" value="Bacteria"/>
</dbReference>
<dbReference type="STRING" id="749414.SBI_01277"/>
<dbReference type="NCBIfam" id="NF033542">
    <property type="entry name" value="transpos_IS110"/>
    <property type="match status" value="1"/>
</dbReference>
<evidence type="ECO:0000313" key="4">
    <source>
        <dbReference type="Proteomes" id="UP000000377"/>
    </source>
</evidence>